<dbReference type="Proteomes" id="UP000006873">
    <property type="component" value="Chromosome"/>
</dbReference>
<accession>E3GK80</accession>
<reference evidence="1 2" key="2">
    <citation type="journal article" date="2011" name="J. Bacteriol.">
        <title>Complete genome sequence of a carbon monoxide-utilizing acetogen, Eubacterium limosum KIST612.</title>
        <authorList>
            <person name="Roh H."/>
            <person name="Ko H.J."/>
            <person name="Kim D."/>
            <person name="Choi D.G."/>
            <person name="Park S."/>
            <person name="Kim S."/>
            <person name="Chang I.S."/>
            <person name="Choi I.G."/>
        </authorList>
    </citation>
    <scope>NUCLEOTIDE SEQUENCE [LARGE SCALE GENOMIC DNA]</scope>
    <source>
        <strain evidence="1 2">KIST612</strain>
    </source>
</reference>
<dbReference type="HOGENOM" id="CLU_2989963_0_0_9"/>
<evidence type="ECO:0000313" key="1">
    <source>
        <dbReference type="EMBL" id="ADO36833.1"/>
    </source>
</evidence>
<organism evidence="1 2">
    <name type="scientific">Eubacterium callanderi</name>
    <dbReference type="NCBI Taxonomy" id="53442"/>
    <lineage>
        <taxon>Bacteria</taxon>
        <taxon>Bacillati</taxon>
        <taxon>Bacillota</taxon>
        <taxon>Clostridia</taxon>
        <taxon>Eubacteriales</taxon>
        <taxon>Eubacteriaceae</taxon>
        <taxon>Eubacterium</taxon>
    </lineage>
</organism>
<protein>
    <submittedName>
        <fullName evidence="1">Uncharacterized protein</fullName>
    </submittedName>
</protein>
<proteinExistence type="predicted"/>
<dbReference type="EMBL" id="CP002273">
    <property type="protein sequence ID" value="ADO36833.1"/>
    <property type="molecule type" value="Genomic_DNA"/>
</dbReference>
<dbReference type="KEGG" id="elm:ELI_1849"/>
<sequence>MNCPKCLFGVIDYFYYEWIFLKCQENQKAWKPFKIKGFQAFDNNSFKKVILRFIPFF</sequence>
<dbReference type="AlphaFoldDB" id="E3GK80"/>
<evidence type="ECO:0000313" key="2">
    <source>
        <dbReference type="Proteomes" id="UP000006873"/>
    </source>
</evidence>
<reference key="1">
    <citation type="submission" date="2010-09" db="EMBL/GenBank/DDBJ databases">
        <authorList>
            <person name="Roh H."/>
            <person name="Ko H.-J."/>
            <person name="Kim D."/>
            <person name="Choi D.G."/>
            <person name="Park S."/>
            <person name="Kim S."/>
            <person name="Kim K.H."/>
            <person name="Chang I.S."/>
            <person name="Choi I.-G."/>
        </authorList>
    </citation>
    <scope>NUCLEOTIDE SEQUENCE</scope>
    <source>
        <strain>KIST612</strain>
    </source>
</reference>
<name>E3GK80_9FIRM</name>
<keyword evidence="2" id="KW-1185">Reference proteome</keyword>
<gene>
    <name evidence="1" type="ordered locus">ELI_1849</name>
</gene>